<evidence type="ECO:0000313" key="3">
    <source>
        <dbReference type="Proteomes" id="UP000054018"/>
    </source>
</evidence>
<evidence type="ECO:0000256" key="1">
    <source>
        <dbReference type="SAM" id="MobiDB-lite"/>
    </source>
</evidence>
<accession>A0A0D0A156</accession>
<dbReference type="EMBL" id="KN833693">
    <property type="protein sequence ID" value="KIK28167.1"/>
    <property type="molecule type" value="Genomic_DNA"/>
</dbReference>
<dbReference type="AlphaFoldDB" id="A0A0D0A156"/>
<reference evidence="2 3" key="1">
    <citation type="submission" date="2014-04" db="EMBL/GenBank/DDBJ databases">
        <authorList>
            <consortium name="DOE Joint Genome Institute"/>
            <person name="Kuo A."/>
            <person name="Kohler A."/>
            <person name="Costa M.D."/>
            <person name="Nagy L.G."/>
            <person name="Floudas D."/>
            <person name="Copeland A."/>
            <person name="Barry K.W."/>
            <person name="Cichocki N."/>
            <person name="Veneault-Fourrey C."/>
            <person name="LaButti K."/>
            <person name="Lindquist E.A."/>
            <person name="Lipzen A."/>
            <person name="Lundell T."/>
            <person name="Morin E."/>
            <person name="Murat C."/>
            <person name="Sun H."/>
            <person name="Tunlid A."/>
            <person name="Henrissat B."/>
            <person name="Grigoriev I.V."/>
            <person name="Hibbett D.S."/>
            <person name="Martin F."/>
            <person name="Nordberg H.P."/>
            <person name="Cantor M.N."/>
            <person name="Hua S.X."/>
        </authorList>
    </citation>
    <scope>NUCLEOTIDE SEQUENCE [LARGE SCALE GENOMIC DNA]</scope>
    <source>
        <strain evidence="2 3">441</strain>
    </source>
</reference>
<dbReference type="Proteomes" id="UP000054018">
    <property type="component" value="Unassembled WGS sequence"/>
</dbReference>
<protein>
    <submittedName>
        <fullName evidence="2">Uncharacterized protein</fullName>
    </submittedName>
</protein>
<name>A0A0D0A156_9AGAM</name>
<reference evidence="3" key="2">
    <citation type="submission" date="2015-01" db="EMBL/GenBank/DDBJ databases">
        <title>Evolutionary Origins and Diversification of the Mycorrhizal Mutualists.</title>
        <authorList>
            <consortium name="DOE Joint Genome Institute"/>
            <consortium name="Mycorrhizal Genomics Consortium"/>
            <person name="Kohler A."/>
            <person name="Kuo A."/>
            <person name="Nagy L.G."/>
            <person name="Floudas D."/>
            <person name="Copeland A."/>
            <person name="Barry K.W."/>
            <person name="Cichocki N."/>
            <person name="Veneault-Fourrey C."/>
            <person name="LaButti K."/>
            <person name="Lindquist E.A."/>
            <person name="Lipzen A."/>
            <person name="Lundell T."/>
            <person name="Morin E."/>
            <person name="Murat C."/>
            <person name="Riley R."/>
            <person name="Ohm R."/>
            <person name="Sun H."/>
            <person name="Tunlid A."/>
            <person name="Henrissat B."/>
            <person name="Grigoriev I.V."/>
            <person name="Hibbett D.S."/>
            <person name="Martin F."/>
        </authorList>
    </citation>
    <scope>NUCLEOTIDE SEQUENCE [LARGE SCALE GENOMIC DNA]</scope>
    <source>
        <strain evidence="3">441</strain>
    </source>
</reference>
<proteinExistence type="predicted"/>
<keyword evidence="3" id="KW-1185">Reference proteome</keyword>
<dbReference type="HOGENOM" id="CLU_1670090_0_0_1"/>
<feature type="compositionally biased region" description="Polar residues" evidence="1">
    <location>
        <begin position="57"/>
        <end position="80"/>
    </location>
</feature>
<gene>
    <name evidence="2" type="ORF">PISMIDRAFT_606586</name>
</gene>
<evidence type="ECO:0000313" key="2">
    <source>
        <dbReference type="EMBL" id="KIK28167.1"/>
    </source>
</evidence>
<organism evidence="2 3">
    <name type="scientific">Pisolithus microcarpus 441</name>
    <dbReference type="NCBI Taxonomy" id="765257"/>
    <lineage>
        <taxon>Eukaryota</taxon>
        <taxon>Fungi</taxon>
        <taxon>Dikarya</taxon>
        <taxon>Basidiomycota</taxon>
        <taxon>Agaricomycotina</taxon>
        <taxon>Agaricomycetes</taxon>
        <taxon>Agaricomycetidae</taxon>
        <taxon>Boletales</taxon>
        <taxon>Sclerodermatineae</taxon>
        <taxon>Pisolithaceae</taxon>
        <taxon>Pisolithus</taxon>
    </lineage>
</organism>
<feature type="region of interest" description="Disordered" evidence="1">
    <location>
        <begin position="57"/>
        <end position="92"/>
    </location>
</feature>
<sequence length="158" mass="16925">MKRGFLTSEKAKRALEKEYPAKRQAMCPPPRDLAQSTTTSTMALAAATDVHADTHTSVISDHSQRSTTIVPPATVGTTSEGSGGDAVMSSSVEGEADSTVKRYVYAMLLNIYAPFLYGIFRCPMTAAHADPSTAATPHVSRIRIKKPLTPTVSRTLLT</sequence>